<dbReference type="KEGG" id="pkb:B4V02_12325"/>
<keyword evidence="2 4" id="KW-0732">Signal</keyword>
<accession>A0A222WLN9</accession>
<evidence type="ECO:0000256" key="3">
    <source>
        <dbReference type="ARBA" id="ARBA00022801"/>
    </source>
</evidence>
<feature type="signal peptide" evidence="4">
    <location>
        <begin position="1"/>
        <end position="27"/>
    </location>
</feature>
<dbReference type="GO" id="GO:0004348">
    <property type="term" value="F:glucosylceramidase activity"/>
    <property type="evidence" value="ECO:0007669"/>
    <property type="project" value="InterPro"/>
</dbReference>
<dbReference type="Pfam" id="PF03422">
    <property type="entry name" value="CBM_6"/>
    <property type="match status" value="2"/>
</dbReference>
<keyword evidence="3 6" id="KW-0378">Hydrolase</keyword>
<dbReference type="EMBL" id="CP020028">
    <property type="protein sequence ID" value="ASR47409.1"/>
    <property type="molecule type" value="Genomic_DNA"/>
</dbReference>
<evidence type="ECO:0000313" key="7">
    <source>
        <dbReference type="Proteomes" id="UP000214666"/>
    </source>
</evidence>
<reference evidence="6 7" key="1">
    <citation type="submission" date="2017-03" db="EMBL/GenBank/DDBJ databases">
        <title>Complete genome sequence of Paenibacillus Kribbensis producing bioflocculants.</title>
        <authorList>
            <person name="Lee H.-G."/>
            <person name="Oh H.-M."/>
        </authorList>
    </citation>
    <scope>NUCLEOTIDE SEQUENCE [LARGE SCALE GENOMIC DNA]</scope>
    <source>
        <strain evidence="6 7">AM49</strain>
    </source>
</reference>
<sequence length="696" mass="76345">MKSHVKKSICSLLALATALPIMLTVPAPVQVSAASDVTVDLSAEKQVIRGFGGMNHSGWAGDLTPAQRETAFGNGNNQLGLTVLRIPIDENKNNWKREVATAKKAIENGAIVFATPWNPPSDMVETFTLGTNSGTGTTYEAETGTTLTNAKEERTNSGYTGTGYVKFQNTTNSAVQFNTIPIGSTGTKNVKIRYALPNGTSKLDVYVNGAKTQSNVPFEATGSWSTWGEKSIQVSMANGTSTLKLVTTGTEAPIIDNINITAYVESQTAKRLRYDKYDAYAKYLNEFDSFMKSNGVNLYAISVQNEPDYAHDWTWWSADEILRFMKENAGSINNRVMAPESFSYVKAMSDKILNDPQALANMDILGAHTYGTRFSDFSYPLFKQKGAGKELWMTEVYYPNSEANSADRWPEALDVSYHIHNAMVEGDFQAYVWWYIRRQYSPMNEDGTISKRGYNMAHFSKFVRPGYVRVDATKNPAANIYTSAYKGDNKVVIVAINKSASPVSQNFTLKNGTASTVSSWVTDRTRNLAAGPKINVAGSSFTAQLPAQSVTTFVAELGKNNNIVNTNVGTTYEAEKDTTLVNSVVESTYSENNNIQFVNFNTISDASIQWNSINCAFAGSKNVKFRYALDKGTRYLDVYVNGAKVMSDAPFEATGSWGTWGETTVQLPFKSEVNTLKVVTTGTEGPNIDKITVSPQ</sequence>
<dbReference type="AlphaFoldDB" id="A0A222WLN9"/>
<dbReference type="Proteomes" id="UP000214666">
    <property type="component" value="Chromosome"/>
</dbReference>
<name>A0A222WLN9_9BACL</name>
<feature type="domain" description="CBM6" evidence="5">
    <location>
        <begin position="570"/>
        <end position="694"/>
    </location>
</feature>
<feature type="chain" id="PRO_5039055253" evidence="4">
    <location>
        <begin position="28"/>
        <end position="696"/>
    </location>
</feature>
<dbReference type="InterPro" id="IPR008979">
    <property type="entry name" value="Galactose-bd-like_sf"/>
</dbReference>
<comment type="similarity">
    <text evidence="1">Belongs to the glycosyl hydrolase 30 family.</text>
</comment>
<evidence type="ECO:0000259" key="5">
    <source>
        <dbReference type="PROSITE" id="PS51175"/>
    </source>
</evidence>
<dbReference type="SUPFAM" id="SSF51011">
    <property type="entry name" value="Glycosyl hydrolase domain"/>
    <property type="match status" value="1"/>
</dbReference>
<proteinExistence type="inferred from homology"/>
<dbReference type="Gene3D" id="2.60.120.260">
    <property type="entry name" value="Galactose-binding domain-like"/>
    <property type="match status" value="1"/>
</dbReference>
<dbReference type="Gene3D" id="3.20.20.80">
    <property type="entry name" value="Glycosidases"/>
    <property type="match status" value="2"/>
</dbReference>
<dbReference type="GO" id="GO:0030246">
    <property type="term" value="F:carbohydrate binding"/>
    <property type="evidence" value="ECO:0007669"/>
    <property type="project" value="InterPro"/>
</dbReference>
<dbReference type="InterPro" id="IPR005084">
    <property type="entry name" value="CBM6"/>
</dbReference>
<dbReference type="Gene3D" id="2.60.40.1180">
    <property type="entry name" value="Golgi alpha-mannosidase II"/>
    <property type="match status" value="1"/>
</dbReference>
<dbReference type="PANTHER" id="PTHR11069:SF38">
    <property type="entry name" value="GLUCURONOXYLANASE XYNC"/>
    <property type="match status" value="1"/>
</dbReference>
<feature type="domain" description="CBM6" evidence="5">
    <location>
        <begin position="137"/>
        <end position="261"/>
    </location>
</feature>
<dbReference type="InterPro" id="IPR013780">
    <property type="entry name" value="Glyco_hydro_b"/>
</dbReference>
<dbReference type="PANTHER" id="PTHR11069">
    <property type="entry name" value="GLUCOSYLCERAMIDASE"/>
    <property type="match status" value="1"/>
</dbReference>
<protein>
    <submittedName>
        <fullName evidence="6">Glycosyl hydrolase</fullName>
    </submittedName>
</protein>
<dbReference type="InterPro" id="IPR017853">
    <property type="entry name" value="GH"/>
</dbReference>
<dbReference type="InterPro" id="IPR001139">
    <property type="entry name" value="Glyco_hydro_30"/>
</dbReference>
<dbReference type="OrthoDB" id="9806701at2"/>
<dbReference type="SUPFAM" id="SSF49785">
    <property type="entry name" value="Galactose-binding domain-like"/>
    <property type="match status" value="2"/>
</dbReference>
<gene>
    <name evidence="6" type="ORF">B4V02_12325</name>
</gene>
<evidence type="ECO:0000313" key="6">
    <source>
        <dbReference type="EMBL" id="ASR47409.1"/>
    </source>
</evidence>
<dbReference type="PROSITE" id="PS51175">
    <property type="entry name" value="CBM6"/>
    <property type="match status" value="2"/>
</dbReference>
<organism evidence="6 7">
    <name type="scientific">Paenibacillus kribbensis</name>
    <dbReference type="NCBI Taxonomy" id="172713"/>
    <lineage>
        <taxon>Bacteria</taxon>
        <taxon>Bacillati</taxon>
        <taxon>Bacillota</taxon>
        <taxon>Bacilli</taxon>
        <taxon>Bacillales</taxon>
        <taxon>Paenibacillaceae</taxon>
        <taxon>Paenibacillus</taxon>
    </lineage>
</organism>
<keyword evidence="7" id="KW-1185">Reference proteome</keyword>
<dbReference type="SUPFAM" id="SSF51445">
    <property type="entry name" value="(Trans)glycosidases"/>
    <property type="match status" value="2"/>
</dbReference>
<evidence type="ECO:0000256" key="2">
    <source>
        <dbReference type="ARBA" id="ARBA00022729"/>
    </source>
</evidence>
<evidence type="ECO:0000256" key="4">
    <source>
        <dbReference type="SAM" id="SignalP"/>
    </source>
</evidence>
<dbReference type="GO" id="GO:0006665">
    <property type="term" value="P:sphingolipid metabolic process"/>
    <property type="evidence" value="ECO:0007669"/>
    <property type="project" value="InterPro"/>
</dbReference>
<evidence type="ECO:0000256" key="1">
    <source>
        <dbReference type="ARBA" id="ARBA00005382"/>
    </source>
</evidence>
<dbReference type="GO" id="GO:0016020">
    <property type="term" value="C:membrane"/>
    <property type="evidence" value="ECO:0007669"/>
    <property type="project" value="GOC"/>
</dbReference>